<reference evidence="1 2" key="1">
    <citation type="submission" date="2019-02" db="EMBL/GenBank/DDBJ databases">
        <authorList>
            <person name="Feng G."/>
        </authorList>
    </citation>
    <scope>NUCLEOTIDE SEQUENCE [LARGE SCALE GENOMIC DNA]</scope>
    <source>
        <strain evidence="1 2">CCTCC AB 2011146</strain>
    </source>
</reference>
<sequence length="97" mass="11001">MADGHKPSADEMAIYADYVEAQRIKGESDFARWSRDNVFPPQWDERTAAMRKMIPDFVKSVVDFGCGAMALRAMLPPEFKYIPLDIVSRSPDTVVMD</sequence>
<accession>A0A8G2DWR5</accession>
<comment type="caution">
    <text evidence="1">The sequence shown here is derived from an EMBL/GenBank/DDBJ whole genome shotgun (WGS) entry which is preliminary data.</text>
</comment>
<dbReference type="RefSeq" id="WP_129927376.1">
    <property type="nucleotide sequence ID" value="NZ_SEOO01000038.1"/>
</dbReference>
<name>A0A8G2DWR5_9SPHN</name>
<dbReference type="EMBL" id="SEOO01000038">
    <property type="protein sequence ID" value="RYM07981.1"/>
    <property type="molecule type" value="Genomic_DNA"/>
</dbReference>
<protein>
    <submittedName>
        <fullName evidence="1">Uncharacterized protein</fullName>
    </submittedName>
</protein>
<evidence type="ECO:0000313" key="1">
    <source>
        <dbReference type="EMBL" id="RYM07981.1"/>
    </source>
</evidence>
<organism evidence="1 2">
    <name type="scientific">Sphingobium cupriresistens</name>
    <dbReference type="NCBI Taxonomy" id="1132417"/>
    <lineage>
        <taxon>Bacteria</taxon>
        <taxon>Pseudomonadati</taxon>
        <taxon>Pseudomonadota</taxon>
        <taxon>Alphaproteobacteria</taxon>
        <taxon>Sphingomonadales</taxon>
        <taxon>Sphingomonadaceae</taxon>
        <taxon>Sphingobium</taxon>
    </lineage>
</organism>
<dbReference type="Proteomes" id="UP000291572">
    <property type="component" value="Unassembled WGS sequence"/>
</dbReference>
<proteinExistence type="predicted"/>
<dbReference type="AlphaFoldDB" id="A0A8G2DWR5"/>
<evidence type="ECO:0000313" key="2">
    <source>
        <dbReference type="Proteomes" id="UP000291572"/>
    </source>
</evidence>
<dbReference type="OrthoDB" id="7840170at2"/>
<gene>
    <name evidence="1" type="ORF">EWH12_17760</name>
</gene>